<sequence length="452" mass="50152">MDILETLNCDIVVVGGGPSGIMAAKAAAEDKAKVILIEREGYLGGCATKSLVVPLMTFHAGEKQIIKGYAEELIQRICQEGGAIGHVKDPLGVGATFTPVDTEVYKYAAQEFLLESGVEILYHCELLGCDLNEDRIENITVNTRSGAYNIKAKSFIDATGEGQLAYLSGNEMKLGREKDGKCQPMSMMFKVGNVDIEKVIEYVDNNKEEFVLDSMITSLKEVKRIGIAGFFSKVKEAAENKDFTVSRDRVLFFELCDRGEIAVNISRVIDKIAVKRFELSEATIEGRRQVFEIFNFMRKYLPGFENAKLIQSGDEIGVRESRRIKGVYELTEYDIVSGRKFEDTIALGSWPIDIHDPEGKNIDIKEMKMGDYYGIPYRCLLVEKTKNLIVTGRAISCTHEAFASIRVSPICMALGQAAGTAAQLALNANEDFHQIDYKDLSLLLKNNGQILN</sequence>
<dbReference type="OrthoDB" id="9759982at2"/>
<keyword evidence="3" id="KW-0560">Oxidoreductase</keyword>
<reference evidence="6 7" key="1">
    <citation type="submission" date="2016-11" db="EMBL/GenBank/DDBJ databases">
        <authorList>
            <person name="Jaros S."/>
            <person name="Januszkiewicz K."/>
            <person name="Wedrychowicz H."/>
        </authorList>
    </citation>
    <scope>NUCLEOTIDE SEQUENCE [LARGE SCALE GENOMIC DNA]</scope>
    <source>
        <strain evidence="6 7">DSM 21864</strain>
    </source>
</reference>
<evidence type="ECO:0000256" key="2">
    <source>
        <dbReference type="ARBA" id="ARBA00022723"/>
    </source>
</evidence>
<evidence type="ECO:0000256" key="4">
    <source>
        <dbReference type="ARBA" id="ARBA00023004"/>
    </source>
</evidence>
<evidence type="ECO:0000313" key="7">
    <source>
        <dbReference type="Proteomes" id="UP000184080"/>
    </source>
</evidence>
<keyword evidence="7" id="KW-1185">Reference proteome</keyword>
<dbReference type="Proteomes" id="UP000184080">
    <property type="component" value="Unassembled WGS sequence"/>
</dbReference>
<dbReference type="GO" id="GO:0051539">
    <property type="term" value="F:4 iron, 4 sulfur cluster binding"/>
    <property type="evidence" value="ECO:0007669"/>
    <property type="project" value="UniProtKB-KW"/>
</dbReference>
<evidence type="ECO:0000313" key="6">
    <source>
        <dbReference type="EMBL" id="SHJ74237.1"/>
    </source>
</evidence>
<dbReference type="GO" id="GO:0046872">
    <property type="term" value="F:metal ion binding"/>
    <property type="evidence" value="ECO:0007669"/>
    <property type="project" value="UniProtKB-KW"/>
</dbReference>
<evidence type="ECO:0000256" key="5">
    <source>
        <dbReference type="ARBA" id="ARBA00023014"/>
    </source>
</evidence>
<dbReference type="InterPro" id="IPR039650">
    <property type="entry name" value="HdrA-like"/>
</dbReference>
<dbReference type="AlphaFoldDB" id="A0A1M6LSQ0"/>
<dbReference type="PANTHER" id="PTHR43498">
    <property type="entry name" value="FERREDOXIN:COB-COM HETERODISULFIDE REDUCTASE SUBUNIT A"/>
    <property type="match status" value="1"/>
</dbReference>
<dbReference type="Gene3D" id="3.50.50.60">
    <property type="entry name" value="FAD/NAD(P)-binding domain"/>
    <property type="match status" value="1"/>
</dbReference>
<dbReference type="EMBL" id="FQZO01000007">
    <property type="protein sequence ID" value="SHJ74237.1"/>
    <property type="molecule type" value="Genomic_DNA"/>
</dbReference>
<evidence type="ECO:0000256" key="3">
    <source>
        <dbReference type="ARBA" id="ARBA00023002"/>
    </source>
</evidence>
<dbReference type="GO" id="GO:0016491">
    <property type="term" value="F:oxidoreductase activity"/>
    <property type="evidence" value="ECO:0007669"/>
    <property type="project" value="UniProtKB-KW"/>
</dbReference>
<dbReference type="RefSeq" id="WP_083599980.1">
    <property type="nucleotide sequence ID" value="NZ_FQZO01000007.1"/>
</dbReference>
<dbReference type="Pfam" id="PF12831">
    <property type="entry name" value="FAD_oxidored"/>
    <property type="match status" value="1"/>
</dbReference>
<keyword evidence="2" id="KW-0479">Metal-binding</keyword>
<organism evidence="6 7">
    <name type="scientific">Clostridium amylolyticum</name>
    <dbReference type="NCBI Taxonomy" id="1121298"/>
    <lineage>
        <taxon>Bacteria</taxon>
        <taxon>Bacillati</taxon>
        <taxon>Bacillota</taxon>
        <taxon>Clostridia</taxon>
        <taxon>Eubacteriales</taxon>
        <taxon>Clostridiaceae</taxon>
        <taxon>Clostridium</taxon>
    </lineage>
</organism>
<proteinExistence type="predicted"/>
<dbReference type="STRING" id="1121298.SAMN05444401_3768"/>
<accession>A0A1M6LSQ0</accession>
<gene>
    <name evidence="6" type="ORF">SAMN05444401_3768</name>
</gene>
<dbReference type="SUPFAM" id="SSF51905">
    <property type="entry name" value="FAD/NAD(P)-binding domain"/>
    <property type="match status" value="1"/>
</dbReference>
<protein>
    <submittedName>
        <fullName evidence="6">FAD dependent oxidoreductase</fullName>
    </submittedName>
</protein>
<evidence type="ECO:0000256" key="1">
    <source>
        <dbReference type="ARBA" id="ARBA00022485"/>
    </source>
</evidence>
<keyword evidence="1" id="KW-0004">4Fe-4S</keyword>
<keyword evidence="5" id="KW-0411">Iron-sulfur</keyword>
<keyword evidence="4" id="KW-0408">Iron</keyword>
<dbReference type="PANTHER" id="PTHR43498:SF1">
    <property type="entry name" value="COB--COM HETERODISULFIDE REDUCTASE IRON-SULFUR SUBUNIT A"/>
    <property type="match status" value="1"/>
</dbReference>
<name>A0A1M6LSQ0_9CLOT</name>
<dbReference type="InterPro" id="IPR036188">
    <property type="entry name" value="FAD/NAD-bd_sf"/>
</dbReference>